<gene>
    <name evidence="9" type="ORF">llap_21976</name>
</gene>
<dbReference type="Proteomes" id="UP000233556">
    <property type="component" value="Unassembled WGS sequence"/>
</dbReference>
<dbReference type="EMBL" id="KZ524911">
    <property type="protein sequence ID" value="PKU27720.1"/>
    <property type="molecule type" value="Genomic_DNA"/>
</dbReference>
<dbReference type="GO" id="GO:0017124">
    <property type="term" value="F:SH3 domain binding"/>
    <property type="evidence" value="ECO:0007669"/>
    <property type="project" value="TreeGrafter"/>
</dbReference>
<feature type="region of interest" description="Disordered" evidence="8">
    <location>
        <begin position="126"/>
        <end position="157"/>
    </location>
</feature>
<keyword evidence="10" id="KW-1185">Reference proteome</keyword>
<keyword evidence="3" id="KW-0963">Cytoplasm</keyword>
<keyword evidence="6" id="KW-0966">Cell projection</keyword>
<evidence type="ECO:0000256" key="5">
    <source>
        <dbReference type="ARBA" id="ARBA00023054"/>
    </source>
</evidence>
<reference evidence="10" key="1">
    <citation type="submission" date="2017-11" db="EMBL/GenBank/DDBJ databases">
        <authorList>
            <person name="Lima N.C."/>
            <person name="Parody-Merino A.M."/>
            <person name="Battley P.F."/>
            <person name="Fidler A.E."/>
            <person name="Prosdocimi F."/>
        </authorList>
    </citation>
    <scope>NUCLEOTIDE SEQUENCE [LARGE SCALE GENOMIC DNA]</scope>
</reference>
<evidence type="ECO:0000256" key="3">
    <source>
        <dbReference type="ARBA" id="ARBA00022490"/>
    </source>
</evidence>
<feature type="region of interest" description="Disordered" evidence="8">
    <location>
        <begin position="217"/>
        <end position="237"/>
    </location>
</feature>
<evidence type="ECO:0000256" key="2">
    <source>
        <dbReference type="ARBA" id="ARBA00004496"/>
    </source>
</evidence>
<name>A0A2I0T1P1_LIMLA</name>
<organism evidence="9 10">
    <name type="scientific">Limosa lapponica baueri</name>
    <dbReference type="NCBI Taxonomy" id="1758121"/>
    <lineage>
        <taxon>Eukaryota</taxon>
        <taxon>Metazoa</taxon>
        <taxon>Chordata</taxon>
        <taxon>Craniata</taxon>
        <taxon>Vertebrata</taxon>
        <taxon>Euteleostomi</taxon>
        <taxon>Archelosauria</taxon>
        <taxon>Archosauria</taxon>
        <taxon>Dinosauria</taxon>
        <taxon>Saurischia</taxon>
        <taxon>Theropoda</taxon>
        <taxon>Coelurosauria</taxon>
        <taxon>Aves</taxon>
        <taxon>Neognathae</taxon>
        <taxon>Neoaves</taxon>
        <taxon>Charadriiformes</taxon>
        <taxon>Scolopacidae</taxon>
        <taxon>Limosa</taxon>
    </lineage>
</organism>
<evidence type="ECO:0000313" key="9">
    <source>
        <dbReference type="EMBL" id="PKU27720.1"/>
    </source>
</evidence>
<keyword evidence="5 7" id="KW-0175">Coiled coil</keyword>
<keyword evidence="4" id="KW-0677">Repeat</keyword>
<evidence type="ECO:0000256" key="4">
    <source>
        <dbReference type="ARBA" id="ARBA00022737"/>
    </source>
</evidence>
<sequence length="237" mass="26702">MEAPTSPVMPCKMDLDKVMISYRPAKRLSQEKHTSDSDSVAMGETSSPAARREPGEHDLGRWLGLLLVETGSQTAPEALHYDYVDVETIANIVTAVRHSYLWASSSQDHQPDSSPVVYDDVPYEKVQQAEEEPGRPAGAQVKRHASSCSEKSRRVDPQVKVKRHASNANQYRYGKNRAEEDARRFLTEKEKLEKEKASIRSELVLLRKEKRELREAMKGSTGRLVPSERCGCSKAHR</sequence>
<evidence type="ECO:0000256" key="8">
    <source>
        <dbReference type="SAM" id="MobiDB-lite"/>
    </source>
</evidence>
<evidence type="ECO:0000256" key="1">
    <source>
        <dbReference type="ARBA" id="ARBA00004316"/>
    </source>
</evidence>
<feature type="coiled-coil region" evidence="7">
    <location>
        <begin position="175"/>
        <end position="216"/>
    </location>
</feature>
<dbReference type="GO" id="GO:0005829">
    <property type="term" value="C:cytosol"/>
    <property type="evidence" value="ECO:0007669"/>
    <property type="project" value="TreeGrafter"/>
</dbReference>
<dbReference type="GO" id="GO:0042995">
    <property type="term" value="C:cell projection"/>
    <property type="evidence" value="ECO:0007669"/>
    <property type="project" value="UniProtKB-SubCell"/>
</dbReference>
<comment type="subcellular location">
    <subcellularLocation>
        <location evidence="1">Cell projection</location>
    </subcellularLocation>
    <subcellularLocation>
        <location evidence="2">Cytoplasm</location>
    </subcellularLocation>
</comment>
<dbReference type="InterPro" id="IPR030113">
    <property type="entry name" value="AFAP"/>
</dbReference>
<protein>
    <submittedName>
        <fullName evidence="9">Actin filament-associated protein 1-like 1</fullName>
    </submittedName>
</protein>
<accession>A0A2I0T1P1</accession>
<dbReference type="AlphaFoldDB" id="A0A2I0T1P1"/>
<reference evidence="10" key="2">
    <citation type="submission" date="2017-12" db="EMBL/GenBank/DDBJ databases">
        <title>Genome sequence of the Bar-tailed Godwit (Limosa lapponica baueri).</title>
        <authorList>
            <person name="Lima N.C.B."/>
            <person name="Parody-Merino A.M."/>
            <person name="Battley P.F."/>
            <person name="Fidler A.E."/>
            <person name="Prosdocimi F."/>
        </authorList>
    </citation>
    <scope>NUCLEOTIDE SEQUENCE [LARGE SCALE GENOMIC DNA]</scope>
</reference>
<dbReference type="PANTHER" id="PTHR14338:SF1">
    <property type="entry name" value="ACTIN FILAMENT-ASSOCIATED PROTEIN 1-LIKE 1"/>
    <property type="match status" value="1"/>
</dbReference>
<evidence type="ECO:0000313" key="10">
    <source>
        <dbReference type="Proteomes" id="UP000233556"/>
    </source>
</evidence>
<evidence type="ECO:0000256" key="6">
    <source>
        <dbReference type="ARBA" id="ARBA00023273"/>
    </source>
</evidence>
<evidence type="ECO:0000256" key="7">
    <source>
        <dbReference type="SAM" id="Coils"/>
    </source>
</evidence>
<feature type="region of interest" description="Disordered" evidence="8">
    <location>
        <begin position="24"/>
        <end position="56"/>
    </location>
</feature>
<dbReference type="OrthoDB" id="9937741at2759"/>
<dbReference type="PANTHER" id="PTHR14338">
    <property type="entry name" value="ACTIN FILAMENT-ASSOCIATED PROTEIN 1 FAMILY MEMBER"/>
    <property type="match status" value="1"/>
</dbReference>
<proteinExistence type="predicted"/>